<dbReference type="EMBL" id="FOVR01000008">
    <property type="protein sequence ID" value="SFO58364.1"/>
    <property type="molecule type" value="Genomic_DNA"/>
</dbReference>
<dbReference type="Proteomes" id="UP000199236">
    <property type="component" value="Unassembled WGS sequence"/>
</dbReference>
<evidence type="ECO:0000313" key="1">
    <source>
        <dbReference type="EMBL" id="SFO58364.1"/>
    </source>
</evidence>
<keyword evidence="2" id="KW-1185">Reference proteome</keyword>
<protein>
    <submittedName>
        <fullName evidence="1">Uncharacterized protein</fullName>
    </submittedName>
</protein>
<dbReference type="AlphaFoldDB" id="A0A1I5ID28"/>
<dbReference type="STRING" id="655353.SAMN04488056_108190"/>
<proteinExistence type="predicted"/>
<evidence type="ECO:0000313" key="2">
    <source>
        <dbReference type="Proteomes" id="UP000199236"/>
    </source>
</evidence>
<sequence length="86" mass="9732">MLALVFFLLPMLSACKKSDKPLDPSLPVLPADLATLCKDPGVRAGRDVRVELATQRKFLALCSNRHRDTVKFYNQVRALYEEEVIK</sequence>
<organism evidence="1 2">
    <name type="scientific">Cohaesibacter marisflavi</name>
    <dbReference type="NCBI Taxonomy" id="655353"/>
    <lineage>
        <taxon>Bacteria</taxon>
        <taxon>Pseudomonadati</taxon>
        <taxon>Pseudomonadota</taxon>
        <taxon>Alphaproteobacteria</taxon>
        <taxon>Hyphomicrobiales</taxon>
        <taxon>Cohaesibacteraceae</taxon>
    </lineage>
</organism>
<name>A0A1I5ID28_9HYPH</name>
<reference evidence="1 2" key="1">
    <citation type="submission" date="2016-10" db="EMBL/GenBank/DDBJ databases">
        <authorList>
            <person name="de Groot N.N."/>
        </authorList>
    </citation>
    <scope>NUCLEOTIDE SEQUENCE [LARGE SCALE GENOMIC DNA]</scope>
    <source>
        <strain evidence="1 2">CGMCC 1.9157</strain>
    </source>
</reference>
<accession>A0A1I5ID28</accession>
<gene>
    <name evidence="1" type="ORF">SAMN04488056_108190</name>
</gene>